<reference evidence="2 3" key="1">
    <citation type="submission" date="2018-11" db="EMBL/GenBank/DDBJ databases">
        <title>Species Designations Belie Phenotypic and Genotypic Heterogeneity in Oral Streptococci.</title>
        <authorList>
            <person name="Velsko I."/>
        </authorList>
    </citation>
    <scope>NUCLEOTIDE SEQUENCE [LARGE SCALE GENOMIC DNA]</scope>
    <source>
        <strain evidence="2 3">KLC02</strain>
    </source>
</reference>
<evidence type="ECO:0000313" key="3">
    <source>
        <dbReference type="Proteomes" id="UP000267137"/>
    </source>
</evidence>
<feature type="compositionally biased region" description="Basic and acidic residues" evidence="1">
    <location>
        <begin position="63"/>
        <end position="84"/>
    </location>
</feature>
<feature type="region of interest" description="Disordered" evidence="1">
    <location>
        <begin position="63"/>
        <end position="101"/>
    </location>
</feature>
<comment type="caution">
    <text evidence="2">The sequence shown here is derived from an EMBL/GenBank/DDBJ whole genome shotgun (WGS) entry which is preliminary data.</text>
</comment>
<feature type="compositionally biased region" description="Basic and acidic residues" evidence="1">
    <location>
        <begin position="92"/>
        <end position="101"/>
    </location>
</feature>
<protein>
    <submittedName>
        <fullName evidence="2">Uncharacterized protein</fullName>
    </submittedName>
</protein>
<dbReference type="AlphaFoldDB" id="A0AAE8G375"/>
<organism evidence="2 3">
    <name type="scientific">Streptococcus intermedius</name>
    <dbReference type="NCBI Taxonomy" id="1338"/>
    <lineage>
        <taxon>Bacteria</taxon>
        <taxon>Bacillati</taxon>
        <taxon>Bacillota</taxon>
        <taxon>Bacilli</taxon>
        <taxon>Lactobacillales</taxon>
        <taxon>Streptococcaceae</taxon>
        <taxon>Streptococcus</taxon>
        <taxon>Streptococcus anginosus group</taxon>
    </lineage>
</organism>
<accession>A0AAE8G375</accession>
<proteinExistence type="predicted"/>
<evidence type="ECO:0000313" key="2">
    <source>
        <dbReference type="EMBL" id="RSJ23157.1"/>
    </source>
</evidence>
<dbReference type="RefSeq" id="WP_125442444.1">
    <property type="nucleotide sequence ID" value="NZ_RJOO01000003.1"/>
</dbReference>
<dbReference type="Proteomes" id="UP000267137">
    <property type="component" value="Unassembled WGS sequence"/>
</dbReference>
<name>A0AAE8G375_STRIT</name>
<sequence>MTYKVIRAFADTTDKEPEHQNGYPYEVGETYPRDGFKPKKSFVQSLCNGTNTTGSIFLVFKEEPTVPEKDNTPEVDVENAHLENDLPAETDEQPKKQQEAE</sequence>
<evidence type="ECO:0000256" key="1">
    <source>
        <dbReference type="SAM" id="MobiDB-lite"/>
    </source>
</evidence>
<dbReference type="EMBL" id="RJOO01000003">
    <property type="protein sequence ID" value="RSJ23157.1"/>
    <property type="molecule type" value="Genomic_DNA"/>
</dbReference>
<gene>
    <name evidence="2" type="ORF">D8827_05755</name>
</gene>